<sequence>MMGALTPAIRAEAVRARGSAAAALPWVGIILAGISTAGILITPENQERAALLWQTLYVTGMAAPLMTLLAGLTTARETTARDGGTLWRATNPRTILVARFIVLAGLSALFHALAFWLVIPLSLAAGAPTDIPRLLWAGLACWVATLGLLALAFVLTERWGTIPVFLAAWVWQVIGALAAETTAWFAIPRPGPSERCSRYSEHTRTPNPSQPATRSPPNHPPSRSRSASS</sequence>
<dbReference type="EMBL" id="JDRS01000015">
    <property type="protein sequence ID" value="KDS92801.1"/>
    <property type="molecule type" value="Genomic_DNA"/>
</dbReference>
<evidence type="ECO:0008006" key="5">
    <source>
        <dbReference type="Google" id="ProtNLM"/>
    </source>
</evidence>
<feature type="transmembrane region" description="Helical" evidence="2">
    <location>
        <begin position="21"/>
        <end position="41"/>
    </location>
</feature>
<evidence type="ECO:0000256" key="2">
    <source>
        <dbReference type="SAM" id="Phobius"/>
    </source>
</evidence>
<feature type="transmembrane region" description="Helical" evidence="2">
    <location>
        <begin position="96"/>
        <end position="119"/>
    </location>
</feature>
<keyword evidence="2" id="KW-0472">Membrane</keyword>
<dbReference type="Proteomes" id="UP000030182">
    <property type="component" value="Unassembled WGS sequence"/>
</dbReference>
<feature type="transmembrane region" description="Helical" evidence="2">
    <location>
        <begin position="134"/>
        <end position="155"/>
    </location>
</feature>
<feature type="region of interest" description="Disordered" evidence="1">
    <location>
        <begin position="190"/>
        <end position="229"/>
    </location>
</feature>
<evidence type="ECO:0000256" key="1">
    <source>
        <dbReference type="SAM" id="MobiDB-lite"/>
    </source>
</evidence>
<keyword evidence="2" id="KW-0812">Transmembrane</keyword>
<dbReference type="RefSeq" id="WP_034375245.1">
    <property type="nucleotide sequence ID" value="NZ_KN323186.1"/>
</dbReference>
<accession>A0ABR4SLV4</accession>
<reference evidence="3 4" key="1">
    <citation type="submission" date="2014-01" db="EMBL/GenBank/DDBJ databases">
        <title>Draft genome sequence of the multidrug-resistant clinical isolate Dermabacter hominis 1368.</title>
        <authorList>
            <person name="Albersmeier A."/>
            <person name="Bomholt C."/>
            <person name="Glaub A."/>
            <person name="Ruckert C."/>
            <person name="Soriano F."/>
            <person name="Fernandez-Natal I."/>
            <person name="Tauch A."/>
        </authorList>
    </citation>
    <scope>NUCLEOTIDE SEQUENCE [LARGE SCALE GENOMIC DNA]</scope>
    <source>
        <strain evidence="3 4">1368</strain>
    </source>
</reference>
<feature type="transmembrane region" description="Helical" evidence="2">
    <location>
        <begin position="53"/>
        <end position="75"/>
    </location>
</feature>
<name>A0ABR4SLV4_9MICO</name>
<protein>
    <recommendedName>
        <fullName evidence="5">ABC transporter permease</fullName>
    </recommendedName>
</protein>
<comment type="caution">
    <text evidence="3">The sequence shown here is derived from an EMBL/GenBank/DDBJ whole genome shotgun (WGS) entry which is preliminary data.</text>
</comment>
<evidence type="ECO:0000313" key="3">
    <source>
        <dbReference type="EMBL" id="KDS92801.1"/>
    </source>
</evidence>
<feature type="compositionally biased region" description="Basic and acidic residues" evidence="1">
    <location>
        <begin position="195"/>
        <end position="204"/>
    </location>
</feature>
<evidence type="ECO:0000313" key="4">
    <source>
        <dbReference type="Proteomes" id="UP000030182"/>
    </source>
</evidence>
<gene>
    <name evidence="3" type="ORF">DHOM_09080</name>
</gene>
<keyword evidence="2" id="KW-1133">Transmembrane helix</keyword>
<feature type="transmembrane region" description="Helical" evidence="2">
    <location>
        <begin position="162"/>
        <end position="187"/>
    </location>
</feature>
<organism evidence="3 4">
    <name type="scientific">Dermabacter hominis 1368</name>
    <dbReference type="NCBI Taxonomy" id="1450519"/>
    <lineage>
        <taxon>Bacteria</taxon>
        <taxon>Bacillati</taxon>
        <taxon>Actinomycetota</taxon>
        <taxon>Actinomycetes</taxon>
        <taxon>Micrococcales</taxon>
        <taxon>Dermabacteraceae</taxon>
        <taxon>Dermabacter</taxon>
    </lineage>
</organism>
<proteinExistence type="predicted"/>
<keyword evidence="4" id="KW-1185">Reference proteome</keyword>